<protein>
    <recommendedName>
        <fullName evidence="3">Outer membrane protein beta-barrel domain-containing protein</fullName>
    </recommendedName>
</protein>
<name>A0ABQ5Z6B7_9SPHN</name>
<dbReference type="Proteomes" id="UP001156703">
    <property type="component" value="Unassembled WGS sequence"/>
</dbReference>
<evidence type="ECO:0000313" key="4">
    <source>
        <dbReference type="EMBL" id="GLR46921.1"/>
    </source>
</evidence>
<dbReference type="InterPro" id="IPR027385">
    <property type="entry name" value="Beta-barrel_OMP"/>
</dbReference>
<organism evidence="4 5">
    <name type="scientific">Sphingomonas astaxanthinifaciens DSM 22298</name>
    <dbReference type="NCBI Taxonomy" id="1123267"/>
    <lineage>
        <taxon>Bacteria</taxon>
        <taxon>Pseudomonadati</taxon>
        <taxon>Pseudomonadota</taxon>
        <taxon>Alphaproteobacteria</taxon>
        <taxon>Sphingomonadales</taxon>
        <taxon>Sphingomonadaceae</taxon>
        <taxon>Sphingomonas</taxon>
    </lineage>
</organism>
<dbReference type="Pfam" id="PF13505">
    <property type="entry name" value="OMP_b-brl"/>
    <property type="match status" value="1"/>
</dbReference>
<gene>
    <name evidence="4" type="ORF">GCM10007925_06320</name>
</gene>
<dbReference type="InterPro" id="IPR011250">
    <property type="entry name" value="OMP/PagP_B-barrel"/>
</dbReference>
<dbReference type="SUPFAM" id="SSF56925">
    <property type="entry name" value="OMPA-like"/>
    <property type="match status" value="1"/>
</dbReference>
<keyword evidence="1 2" id="KW-0732">Signal</keyword>
<reference evidence="5" key="1">
    <citation type="journal article" date="2019" name="Int. J. Syst. Evol. Microbiol.">
        <title>The Global Catalogue of Microorganisms (GCM) 10K type strain sequencing project: providing services to taxonomists for standard genome sequencing and annotation.</title>
        <authorList>
            <consortium name="The Broad Institute Genomics Platform"/>
            <consortium name="The Broad Institute Genome Sequencing Center for Infectious Disease"/>
            <person name="Wu L."/>
            <person name="Ma J."/>
        </authorList>
    </citation>
    <scope>NUCLEOTIDE SEQUENCE [LARGE SCALE GENOMIC DNA]</scope>
    <source>
        <strain evidence="5">NBRC 102146</strain>
    </source>
</reference>
<sequence>MNKFIALTAVATAALAATPALAQAPQGPRVEALVGYDAVRVDVGAGDKFKDEGVLYGVGAGYDFALSNGASLGVDVEASDSTAKESNIAGTLKAERDLYAGARVSFPIDAKGSNVYLKGGYTNARFSATDGLVKDSVNEDGYRLGAGAQFALTGKAYVGGEYRYSNYEDGIERHQLAATLGTRF</sequence>
<dbReference type="Gene3D" id="2.40.160.20">
    <property type="match status" value="1"/>
</dbReference>
<feature type="chain" id="PRO_5046259829" description="Outer membrane protein beta-barrel domain-containing protein" evidence="2">
    <location>
        <begin position="23"/>
        <end position="184"/>
    </location>
</feature>
<proteinExistence type="predicted"/>
<dbReference type="RefSeq" id="WP_029942114.1">
    <property type="nucleotide sequence ID" value="NZ_BSOO01000004.1"/>
</dbReference>
<comment type="caution">
    <text evidence="4">The sequence shown here is derived from an EMBL/GenBank/DDBJ whole genome shotgun (WGS) entry which is preliminary data.</text>
</comment>
<evidence type="ECO:0000256" key="2">
    <source>
        <dbReference type="SAM" id="SignalP"/>
    </source>
</evidence>
<dbReference type="EMBL" id="BSOO01000004">
    <property type="protein sequence ID" value="GLR46921.1"/>
    <property type="molecule type" value="Genomic_DNA"/>
</dbReference>
<keyword evidence="5" id="KW-1185">Reference proteome</keyword>
<feature type="signal peptide" evidence="2">
    <location>
        <begin position="1"/>
        <end position="22"/>
    </location>
</feature>
<accession>A0ABQ5Z6B7</accession>
<evidence type="ECO:0000313" key="5">
    <source>
        <dbReference type="Proteomes" id="UP001156703"/>
    </source>
</evidence>
<evidence type="ECO:0000256" key="1">
    <source>
        <dbReference type="ARBA" id="ARBA00022729"/>
    </source>
</evidence>
<feature type="domain" description="Outer membrane protein beta-barrel" evidence="3">
    <location>
        <begin position="9"/>
        <end position="184"/>
    </location>
</feature>
<evidence type="ECO:0000259" key="3">
    <source>
        <dbReference type="Pfam" id="PF13505"/>
    </source>
</evidence>